<name>A0A2M8L7A2_9BACT</name>
<dbReference type="InterPro" id="IPR037229">
    <property type="entry name" value="Ribosomal_bL35_sf"/>
</dbReference>
<evidence type="ECO:0000313" key="6">
    <source>
        <dbReference type="EMBL" id="PJE70102.1"/>
    </source>
</evidence>
<evidence type="ECO:0000313" key="7">
    <source>
        <dbReference type="Proteomes" id="UP000231579"/>
    </source>
</evidence>
<dbReference type="HAMAP" id="MF_00514">
    <property type="entry name" value="Ribosomal_bL35"/>
    <property type="match status" value="1"/>
</dbReference>
<dbReference type="PRINTS" id="PR00064">
    <property type="entry name" value="RIBOSOMALL35"/>
</dbReference>
<dbReference type="Pfam" id="PF01632">
    <property type="entry name" value="Ribosomal_L35p"/>
    <property type="match status" value="1"/>
</dbReference>
<dbReference type="GO" id="GO:0005840">
    <property type="term" value="C:ribosome"/>
    <property type="evidence" value="ECO:0007669"/>
    <property type="project" value="UniProtKB-KW"/>
</dbReference>
<evidence type="ECO:0000256" key="4">
    <source>
        <dbReference type="HAMAP-Rule" id="MF_00514"/>
    </source>
</evidence>
<dbReference type="InterPro" id="IPR001706">
    <property type="entry name" value="Ribosomal_bL35"/>
</dbReference>
<dbReference type="Proteomes" id="UP000231579">
    <property type="component" value="Unassembled WGS sequence"/>
</dbReference>
<proteinExistence type="inferred from homology"/>
<dbReference type="GO" id="GO:0003735">
    <property type="term" value="F:structural constituent of ribosome"/>
    <property type="evidence" value="ECO:0007669"/>
    <property type="project" value="InterPro"/>
</dbReference>
<dbReference type="EMBL" id="PFEM01000023">
    <property type="protein sequence ID" value="PJE70102.1"/>
    <property type="molecule type" value="Genomic_DNA"/>
</dbReference>
<evidence type="ECO:0000256" key="2">
    <source>
        <dbReference type="ARBA" id="ARBA00022980"/>
    </source>
</evidence>
<organism evidence="6 7">
    <name type="scientific">Candidatus Shapirobacteria bacterium CG10_big_fil_rev_8_21_14_0_10_48_15</name>
    <dbReference type="NCBI Taxonomy" id="1974484"/>
    <lineage>
        <taxon>Bacteria</taxon>
        <taxon>Candidatus Shapironibacteriota</taxon>
    </lineage>
</organism>
<sequence>MAKKNKLKIKKSVAKRFKVTKTGKVLFRGSHIRHLRRKKSKSNLRRQKVPQRLRGVMAQKVKRALGKSIKTKIK</sequence>
<evidence type="ECO:0000256" key="5">
    <source>
        <dbReference type="RuleBase" id="RU000568"/>
    </source>
</evidence>
<dbReference type="Gene3D" id="4.10.410.60">
    <property type="match status" value="1"/>
</dbReference>
<gene>
    <name evidence="4" type="primary">rpmI</name>
    <name evidence="6" type="ORF">COU97_01590</name>
</gene>
<comment type="similarity">
    <text evidence="1 4 5">Belongs to the bacterial ribosomal protein bL35 family.</text>
</comment>
<dbReference type="InterPro" id="IPR021137">
    <property type="entry name" value="Ribosomal_bL35-like"/>
</dbReference>
<accession>A0A2M8L7A2</accession>
<dbReference type="GO" id="GO:1990904">
    <property type="term" value="C:ribonucleoprotein complex"/>
    <property type="evidence" value="ECO:0007669"/>
    <property type="project" value="UniProtKB-KW"/>
</dbReference>
<keyword evidence="2 4" id="KW-0689">Ribosomal protein</keyword>
<dbReference type="SUPFAM" id="SSF143034">
    <property type="entry name" value="L35p-like"/>
    <property type="match status" value="1"/>
</dbReference>
<evidence type="ECO:0000256" key="1">
    <source>
        <dbReference type="ARBA" id="ARBA00006598"/>
    </source>
</evidence>
<protein>
    <recommendedName>
        <fullName evidence="4">Large ribosomal subunit protein bL35</fullName>
    </recommendedName>
</protein>
<dbReference type="AlphaFoldDB" id="A0A2M8L7A2"/>
<reference evidence="7" key="1">
    <citation type="submission" date="2017-09" db="EMBL/GenBank/DDBJ databases">
        <title>Depth-based differentiation of microbial function through sediment-hosted aquifers and enrichment of novel symbionts in the deep terrestrial subsurface.</title>
        <authorList>
            <person name="Probst A.J."/>
            <person name="Ladd B."/>
            <person name="Jarett J.K."/>
            <person name="Geller-Mcgrath D.E."/>
            <person name="Sieber C.M.K."/>
            <person name="Emerson J.B."/>
            <person name="Anantharaman K."/>
            <person name="Thomas B.C."/>
            <person name="Malmstrom R."/>
            <person name="Stieglmeier M."/>
            <person name="Klingl A."/>
            <person name="Woyke T."/>
            <person name="Ryan C.M."/>
            <person name="Banfield J.F."/>
        </authorList>
    </citation>
    <scope>NUCLEOTIDE SEQUENCE [LARGE SCALE GENOMIC DNA]</scope>
</reference>
<comment type="caution">
    <text evidence="6">The sequence shown here is derived from an EMBL/GenBank/DDBJ whole genome shotgun (WGS) entry which is preliminary data.</text>
</comment>
<evidence type="ECO:0000256" key="3">
    <source>
        <dbReference type="ARBA" id="ARBA00023274"/>
    </source>
</evidence>
<dbReference type="GO" id="GO:0006412">
    <property type="term" value="P:translation"/>
    <property type="evidence" value="ECO:0007669"/>
    <property type="project" value="UniProtKB-UniRule"/>
</dbReference>
<keyword evidence="3 4" id="KW-0687">Ribonucleoprotein</keyword>